<protein>
    <submittedName>
        <fullName evidence="4">AraC family transcriptional regulator N-terminal domain-containing protein</fullName>
    </submittedName>
</protein>
<evidence type="ECO:0000259" key="3">
    <source>
        <dbReference type="PROSITE" id="PS01124"/>
    </source>
</evidence>
<feature type="domain" description="HTH araC/xylS-type" evidence="3">
    <location>
        <begin position="208"/>
        <end position="306"/>
    </location>
</feature>
<dbReference type="Gene3D" id="1.10.10.60">
    <property type="entry name" value="Homeodomain-like"/>
    <property type="match status" value="1"/>
</dbReference>
<dbReference type="EMBL" id="JBHRTG010000019">
    <property type="protein sequence ID" value="MFC3165606.1"/>
    <property type="molecule type" value="Genomic_DNA"/>
</dbReference>
<accession>A0ABV7IBY8</accession>
<comment type="caution">
    <text evidence="4">The sequence shown here is derived from an EMBL/GenBank/DDBJ whole genome shotgun (WGS) entry which is preliminary data.</text>
</comment>
<organism evidence="4 5">
    <name type="scientific">Ciceribacter thiooxidans</name>
    <dbReference type="NCBI Taxonomy" id="1969821"/>
    <lineage>
        <taxon>Bacteria</taxon>
        <taxon>Pseudomonadati</taxon>
        <taxon>Pseudomonadota</taxon>
        <taxon>Alphaproteobacteria</taxon>
        <taxon>Hyphomicrobiales</taxon>
        <taxon>Rhizobiaceae</taxon>
        <taxon>Ciceribacter</taxon>
    </lineage>
</organism>
<reference evidence="5" key="1">
    <citation type="journal article" date="2019" name="Int. J. Syst. Evol. Microbiol.">
        <title>The Global Catalogue of Microorganisms (GCM) 10K type strain sequencing project: providing services to taxonomists for standard genome sequencing and annotation.</title>
        <authorList>
            <consortium name="The Broad Institute Genomics Platform"/>
            <consortium name="The Broad Institute Genome Sequencing Center for Infectious Disease"/>
            <person name="Wu L."/>
            <person name="Ma J."/>
        </authorList>
    </citation>
    <scope>NUCLEOTIDE SEQUENCE [LARGE SCALE GENOMIC DNA]</scope>
    <source>
        <strain evidence="5">KCTC 52231</strain>
    </source>
</reference>
<keyword evidence="5" id="KW-1185">Reference proteome</keyword>
<keyword evidence="1" id="KW-0805">Transcription regulation</keyword>
<dbReference type="InterPro" id="IPR009057">
    <property type="entry name" value="Homeodomain-like_sf"/>
</dbReference>
<name>A0ABV7IBY8_9HYPH</name>
<keyword evidence="2" id="KW-0804">Transcription</keyword>
<evidence type="ECO:0000256" key="2">
    <source>
        <dbReference type="ARBA" id="ARBA00023163"/>
    </source>
</evidence>
<dbReference type="Pfam" id="PF12833">
    <property type="entry name" value="HTH_18"/>
    <property type="match status" value="1"/>
</dbReference>
<dbReference type="InterPro" id="IPR009594">
    <property type="entry name" value="Tscrpt_reg_HTH_AraC_N"/>
</dbReference>
<dbReference type="PANTHER" id="PTHR43436">
    <property type="entry name" value="ARAC-FAMILY TRANSCRIPTIONAL REGULATOR"/>
    <property type="match status" value="1"/>
</dbReference>
<dbReference type="InterPro" id="IPR018060">
    <property type="entry name" value="HTH_AraC"/>
</dbReference>
<gene>
    <name evidence="4" type="ORF">ACFOHV_20185</name>
</gene>
<dbReference type="SUPFAM" id="SSF46689">
    <property type="entry name" value="Homeodomain-like"/>
    <property type="match status" value="2"/>
</dbReference>
<evidence type="ECO:0000256" key="1">
    <source>
        <dbReference type="ARBA" id="ARBA00023015"/>
    </source>
</evidence>
<evidence type="ECO:0000313" key="4">
    <source>
        <dbReference type="EMBL" id="MFC3165606.1"/>
    </source>
</evidence>
<dbReference type="Proteomes" id="UP001595647">
    <property type="component" value="Unassembled WGS sequence"/>
</dbReference>
<sequence>MEAILLGSETIQAGTAATRLRILDVLSRLPWDGVSCQHEIPGLTLYRIVECTGPFSTVYEPSLSLIIKGSKRLSVGDERLVYDESCFFLTTIGLPMTGQICEVSKTEPYVAAKLRLDLEVLRRLITNHDLYPTNTSDRERDRGIVVGRATPELFDALWRLISLVDSPNDVPFMADHIQSEILYRLLTGEQGERLRRFALAGTNSNRVAKAVAWLKENYAMPLRVEALAEMANMGVSTLHHHFRAVTAMSPLQFQKHLRLHHARELMLSGSLDAASAALRVGYESPTQFSREYRRMFGHPPLRDVKAILNSEGVTRRGAVG</sequence>
<evidence type="ECO:0000313" key="5">
    <source>
        <dbReference type="Proteomes" id="UP001595647"/>
    </source>
</evidence>
<dbReference type="PANTHER" id="PTHR43436:SF1">
    <property type="entry name" value="TRANSCRIPTIONAL REGULATORY PROTEIN"/>
    <property type="match status" value="1"/>
</dbReference>
<proteinExistence type="predicted"/>
<dbReference type="Pfam" id="PF06719">
    <property type="entry name" value="AraC_N"/>
    <property type="match status" value="1"/>
</dbReference>
<dbReference type="SMART" id="SM00342">
    <property type="entry name" value="HTH_ARAC"/>
    <property type="match status" value="1"/>
</dbReference>
<dbReference type="PROSITE" id="PS01124">
    <property type="entry name" value="HTH_ARAC_FAMILY_2"/>
    <property type="match status" value="1"/>
</dbReference>
<dbReference type="RefSeq" id="WP_182308210.1">
    <property type="nucleotide sequence ID" value="NZ_CP059897.1"/>
</dbReference>